<gene>
    <name evidence="2" type="ORF">GCK72_017050</name>
</gene>
<dbReference type="RefSeq" id="XP_053580763.1">
    <property type="nucleotide sequence ID" value="XM_053731850.1"/>
</dbReference>
<evidence type="ECO:0000313" key="3">
    <source>
        <dbReference type="Proteomes" id="UP000483820"/>
    </source>
</evidence>
<dbReference type="CTD" id="78776462"/>
<dbReference type="AlphaFoldDB" id="A0A6A5G683"/>
<proteinExistence type="predicted"/>
<evidence type="ECO:0000256" key="1">
    <source>
        <dbReference type="SAM" id="MobiDB-lite"/>
    </source>
</evidence>
<accession>A0A6A5G683</accession>
<feature type="region of interest" description="Disordered" evidence="1">
    <location>
        <begin position="1"/>
        <end position="20"/>
    </location>
</feature>
<comment type="caution">
    <text evidence="2">The sequence shown here is derived from an EMBL/GenBank/DDBJ whole genome shotgun (WGS) entry which is preliminary data.</text>
</comment>
<dbReference type="GeneID" id="78776462"/>
<evidence type="ECO:0000313" key="2">
    <source>
        <dbReference type="EMBL" id="KAF1750500.1"/>
    </source>
</evidence>
<protein>
    <submittedName>
        <fullName evidence="2">Uncharacterized protein</fullName>
    </submittedName>
</protein>
<dbReference type="Proteomes" id="UP000483820">
    <property type="component" value="Chromosome V"/>
</dbReference>
<reference evidence="2 3" key="1">
    <citation type="submission" date="2019-12" db="EMBL/GenBank/DDBJ databases">
        <title>Chromosome-level assembly of the Caenorhabditis remanei genome.</title>
        <authorList>
            <person name="Teterina A.A."/>
            <person name="Willis J.H."/>
            <person name="Phillips P.C."/>
        </authorList>
    </citation>
    <scope>NUCLEOTIDE SEQUENCE [LARGE SCALE GENOMIC DNA]</scope>
    <source>
        <strain evidence="2 3">PX506</strain>
        <tissue evidence="2">Whole organism</tissue>
    </source>
</reference>
<name>A0A6A5G683_CAERE</name>
<sequence length="85" mass="9918">MDGSGLVEKRRTTTTATEIRMARGHWTGECDDCKVDGSRVVEEEERLQRRLKLGWLEMEGRWRRRRSKIGWLGIGGEEKNNDNID</sequence>
<dbReference type="KEGG" id="crq:GCK72_017050"/>
<organism evidence="2 3">
    <name type="scientific">Caenorhabditis remanei</name>
    <name type="common">Caenorhabditis vulgaris</name>
    <dbReference type="NCBI Taxonomy" id="31234"/>
    <lineage>
        <taxon>Eukaryota</taxon>
        <taxon>Metazoa</taxon>
        <taxon>Ecdysozoa</taxon>
        <taxon>Nematoda</taxon>
        <taxon>Chromadorea</taxon>
        <taxon>Rhabditida</taxon>
        <taxon>Rhabditina</taxon>
        <taxon>Rhabditomorpha</taxon>
        <taxon>Rhabditoidea</taxon>
        <taxon>Rhabditidae</taxon>
        <taxon>Peloderinae</taxon>
        <taxon>Caenorhabditis</taxon>
    </lineage>
</organism>
<dbReference type="EMBL" id="WUAV01000005">
    <property type="protein sequence ID" value="KAF1750500.1"/>
    <property type="molecule type" value="Genomic_DNA"/>
</dbReference>